<keyword evidence="2" id="KW-1185">Reference proteome</keyword>
<protein>
    <submittedName>
        <fullName evidence="1">Uncharacterized protein</fullName>
    </submittedName>
</protein>
<dbReference type="Proteomes" id="UP000003240">
    <property type="component" value="Unassembled WGS sequence"/>
</dbReference>
<evidence type="ECO:0000313" key="2">
    <source>
        <dbReference type="Proteomes" id="UP000003240"/>
    </source>
</evidence>
<proteinExistence type="predicted"/>
<comment type="caution">
    <text evidence="1">The sequence shown here is derived from an EMBL/GenBank/DDBJ whole genome shotgun (WGS) entry which is preliminary data.</text>
</comment>
<dbReference type="EMBL" id="AFGF01000107">
    <property type="protein sequence ID" value="EGO63511.1"/>
    <property type="molecule type" value="Genomic_DNA"/>
</dbReference>
<reference evidence="1 2" key="1">
    <citation type="journal article" date="2011" name="EMBO J.">
        <title>Structural diversity of bacterial flagellar motors.</title>
        <authorList>
            <person name="Chen S."/>
            <person name="Beeby M."/>
            <person name="Murphy G.E."/>
            <person name="Leadbetter J.R."/>
            <person name="Hendrixson D.R."/>
            <person name="Briegel A."/>
            <person name="Li Z."/>
            <person name="Shi J."/>
            <person name="Tocheva E.I."/>
            <person name="Muller A."/>
            <person name="Dobro M.J."/>
            <person name="Jensen G.J."/>
        </authorList>
    </citation>
    <scope>NUCLEOTIDE SEQUENCE [LARGE SCALE GENOMIC DNA]</scope>
    <source>
        <strain evidence="1 2">DSM 6540</strain>
    </source>
</reference>
<sequence length="69" mass="7875">MNRPKITSIIGVRGEAGRAMFIDHVVFFDDGRQIKVRESVKKRGQHLSRAEIAEMAIEYRRTRATMGGE</sequence>
<dbReference type="STRING" id="1009370.ALO_12416"/>
<gene>
    <name evidence="1" type="ORF">ALO_12416</name>
</gene>
<dbReference type="AlphaFoldDB" id="F7NK70"/>
<dbReference type="RefSeq" id="WP_004096092.1">
    <property type="nucleotide sequence ID" value="NZ_AFGF01000107.1"/>
</dbReference>
<accession>F7NK70</accession>
<organism evidence="1 2">
    <name type="scientific">Acetonema longum DSM 6540</name>
    <dbReference type="NCBI Taxonomy" id="1009370"/>
    <lineage>
        <taxon>Bacteria</taxon>
        <taxon>Bacillati</taxon>
        <taxon>Bacillota</taxon>
        <taxon>Negativicutes</taxon>
        <taxon>Acetonemataceae</taxon>
        <taxon>Acetonema</taxon>
    </lineage>
</organism>
<evidence type="ECO:0000313" key="1">
    <source>
        <dbReference type="EMBL" id="EGO63511.1"/>
    </source>
</evidence>
<name>F7NK70_9FIRM</name>